<dbReference type="EMBL" id="JBBPFD010000008">
    <property type="protein sequence ID" value="KAK7915748.1"/>
    <property type="molecule type" value="Genomic_DNA"/>
</dbReference>
<dbReference type="Gene3D" id="1.25.10.10">
    <property type="entry name" value="Leucine-rich Repeat Variant"/>
    <property type="match status" value="1"/>
</dbReference>
<protein>
    <submittedName>
        <fullName evidence="4">Uncharacterized protein</fullName>
    </submittedName>
</protein>
<dbReference type="GO" id="GO:0010265">
    <property type="term" value="P:SCF complex assembly"/>
    <property type="evidence" value="ECO:0007669"/>
    <property type="project" value="InterPro"/>
</dbReference>
<dbReference type="InterPro" id="IPR016024">
    <property type="entry name" value="ARM-type_fold"/>
</dbReference>
<name>A0AAW0P2S1_9GOBI</name>
<reference evidence="5" key="1">
    <citation type="submission" date="2024-04" db="EMBL/GenBank/DDBJ databases">
        <title>Salinicola lusitanus LLJ914,a marine bacterium isolated from the Okinawa Trough.</title>
        <authorList>
            <person name="Li J."/>
        </authorList>
    </citation>
    <scope>NUCLEOTIDE SEQUENCE [LARGE SCALE GENOMIC DNA]</scope>
</reference>
<evidence type="ECO:0000313" key="4">
    <source>
        <dbReference type="EMBL" id="KAK7915748.1"/>
    </source>
</evidence>
<evidence type="ECO:0000256" key="3">
    <source>
        <dbReference type="SAM" id="MobiDB-lite"/>
    </source>
</evidence>
<keyword evidence="1" id="KW-0677">Repeat</keyword>
<proteinExistence type="predicted"/>
<dbReference type="PANTHER" id="PTHR12696">
    <property type="entry name" value="TIP120"/>
    <property type="match status" value="1"/>
</dbReference>
<gene>
    <name evidence="4" type="ORF">WMY93_011509</name>
</gene>
<sequence length="362" mass="39996">MLKKQVPVIVKALHKQLKDKSVKSRQGCFSSSLNWLTLSQERWRNTSLLSYLRKDPRHVQQFYLLPYSFSLTDKSTSSTMRIDALSFFNVLLSSNHPQAFQPHMQVLLPPVVACVEDSFYKITSEALLVTQQLVKVMRPLDQTTAGGAFDPKPFVKGATTWAELQGIFNIFLERLKNEITRLTTVRTITLITTSPPTSAEAGDFSLFNSFSPHQASSIKPAALEPVLSELPPLVDESDMHVSQVPALTFTDKGLSISGGEEGTPQLPPSREIITGEEGSGSAPRSTATDDLTLGHLQPPWQMSFLPPLWNDRGLLLIYEKISRGNLANGMTSGLTTQQDQGSITLSIDSRATSTYLPQGHPW</sequence>
<feature type="region of interest" description="Disordered" evidence="3">
    <location>
        <begin position="252"/>
        <end position="287"/>
    </location>
</feature>
<comment type="caution">
    <text evidence="4">The sequence shown here is derived from an EMBL/GenBank/DDBJ whole genome shotgun (WGS) entry which is preliminary data.</text>
</comment>
<keyword evidence="2" id="KW-0833">Ubl conjugation pathway</keyword>
<dbReference type="SUPFAM" id="SSF48371">
    <property type="entry name" value="ARM repeat"/>
    <property type="match status" value="1"/>
</dbReference>
<evidence type="ECO:0000256" key="2">
    <source>
        <dbReference type="ARBA" id="ARBA00022786"/>
    </source>
</evidence>
<dbReference type="AlphaFoldDB" id="A0AAW0P2S1"/>
<evidence type="ECO:0000313" key="5">
    <source>
        <dbReference type="Proteomes" id="UP001460270"/>
    </source>
</evidence>
<dbReference type="InterPro" id="IPR011989">
    <property type="entry name" value="ARM-like"/>
</dbReference>
<dbReference type="Pfam" id="PF25782">
    <property type="entry name" value="TPR_CAND1"/>
    <property type="match status" value="1"/>
</dbReference>
<organism evidence="4 5">
    <name type="scientific">Mugilogobius chulae</name>
    <name type="common">yellowstripe goby</name>
    <dbReference type="NCBI Taxonomy" id="88201"/>
    <lineage>
        <taxon>Eukaryota</taxon>
        <taxon>Metazoa</taxon>
        <taxon>Chordata</taxon>
        <taxon>Craniata</taxon>
        <taxon>Vertebrata</taxon>
        <taxon>Euteleostomi</taxon>
        <taxon>Actinopterygii</taxon>
        <taxon>Neopterygii</taxon>
        <taxon>Teleostei</taxon>
        <taxon>Neoteleostei</taxon>
        <taxon>Acanthomorphata</taxon>
        <taxon>Gobiaria</taxon>
        <taxon>Gobiiformes</taxon>
        <taxon>Gobioidei</taxon>
        <taxon>Gobiidae</taxon>
        <taxon>Gobionellinae</taxon>
        <taxon>Mugilogobius</taxon>
    </lineage>
</organism>
<evidence type="ECO:0000256" key="1">
    <source>
        <dbReference type="ARBA" id="ARBA00022737"/>
    </source>
</evidence>
<dbReference type="Proteomes" id="UP001460270">
    <property type="component" value="Unassembled WGS sequence"/>
</dbReference>
<dbReference type="InterPro" id="IPR039852">
    <property type="entry name" value="CAND1/CAND2"/>
</dbReference>
<keyword evidence="5" id="KW-1185">Reference proteome</keyword>
<accession>A0AAW0P2S1</accession>